<dbReference type="Gene3D" id="3.40.50.300">
    <property type="entry name" value="P-loop containing nucleotide triphosphate hydrolases"/>
    <property type="match status" value="1"/>
</dbReference>
<keyword evidence="4 7" id="KW-0067">ATP-binding</keyword>
<dbReference type="GO" id="GO:0055052">
    <property type="term" value="C:ATP-binding cassette (ABC) transporter complex, substrate-binding subunit-containing"/>
    <property type="evidence" value="ECO:0007669"/>
    <property type="project" value="TreeGrafter"/>
</dbReference>
<dbReference type="SUPFAM" id="SSF52540">
    <property type="entry name" value="P-loop containing nucleoside triphosphate hydrolases"/>
    <property type="match status" value="1"/>
</dbReference>
<dbReference type="InterPro" id="IPR047641">
    <property type="entry name" value="ABC_transpr_MalK/UgpC-like"/>
</dbReference>
<dbReference type="Proteomes" id="UP000320176">
    <property type="component" value="Unassembled WGS sequence"/>
</dbReference>
<feature type="domain" description="ABC transporter" evidence="6">
    <location>
        <begin position="9"/>
        <end position="239"/>
    </location>
</feature>
<gene>
    <name evidence="7" type="primary">potA_1</name>
    <name evidence="7" type="ORF">Pla52n_02760</name>
</gene>
<keyword evidence="1" id="KW-0813">Transport</keyword>
<dbReference type="GO" id="GO:0015408">
    <property type="term" value="F:ABC-type ferric iron transporter activity"/>
    <property type="evidence" value="ECO:0007669"/>
    <property type="project" value="InterPro"/>
</dbReference>
<evidence type="ECO:0000256" key="1">
    <source>
        <dbReference type="ARBA" id="ARBA00022448"/>
    </source>
</evidence>
<evidence type="ECO:0000313" key="7">
    <source>
        <dbReference type="EMBL" id="TWU07703.1"/>
    </source>
</evidence>
<dbReference type="AlphaFoldDB" id="A0A5C6B6L4"/>
<proteinExistence type="predicted"/>
<dbReference type="PROSITE" id="PS00211">
    <property type="entry name" value="ABC_TRANSPORTER_1"/>
    <property type="match status" value="1"/>
</dbReference>
<evidence type="ECO:0000259" key="6">
    <source>
        <dbReference type="PROSITE" id="PS50893"/>
    </source>
</evidence>
<dbReference type="InterPro" id="IPR017871">
    <property type="entry name" value="ABC_transporter-like_CS"/>
</dbReference>
<dbReference type="GO" id="GO:0005524">
    <property type="term" value="F:ATP binding"/>
    <property type="evidence" value="ECO:0007669"/>
    <property type="project" value="UniProtKB-KW"/>
</dbReference>
<sequence length="365" mass="40406">MTNSPPPAVELRGISKQYSRRDVLRQLTLVIDPDEYLAVLGVSGCGKTTLLEIIAGLVPPDAGTVWIGGRDITQVSPRKRNVSLLFQSDALYPHMNVRRNIELGALAMDTSSTAKDDRVEEAAEMVGIHPLLDRSPDRLSGGERRRVALAKAIARRAAVRLLDEPLSAVDAHLRFQIQDDLVRWHQCHPGVTIHVTHDGIEAMRMADRIAVIDDGRIVQVATPQTLYAQPATPAVAHAVSTSPCNVVHFSREPHAQAITLKTVQIQWMEKSLPDAVGFRATDCQMMTDADSLQNGLLLSAPVEALRSVDSFHYATLDAGDQRLFALVPPHLIAQAEHSLRDPRVRCRWHIRPQDLMRFETQHVCS</sequence>
<dbReference type="SMART" id="SM00382">
    <property type="entry name" value="AAA"/>
    <property type="match status" value="1"/>
</dbReference>
<dbReference type="GO" id="GO:0016887">
    <property type="term" value="F:ATP hydrolysis activity"/>
    <property type="evidence" value="ECO:0007669"/>
    <property type="project" value="InterPro"/>
</dbReference>
<evidence type="ECO:0000256" key="2">
    <source>
        <dbReference type="ARBA" id="ARBA00022475"/>
    </source>
</evidence>
<dbReference type="EMBL" id="SJPN01000001">
    <property type="protein sequence ID" value="TWU07703.1"/>
    <property type="molecule type" value="Genomic_DNA"/>
</dbReference>
<dbReference type="PANTHER" id="PTHR43875:SF14">
    <property type="entry name" value="ABC TRANSPORTER ATP-BINDING PROTEIN"/>
    <property type="match status" value="1"/>
</dbReference>
<evidence type="ECO:0000256" key="4">
    <source>
        <dbReference type="ARBA" id="ARBA00022840"/>
    </source>
</evidence>
<dbReference type="InterPro" id="IPR015853">
    <property type="entry name" value="ABC_transpr_FbpC"/>
</dbReference>
<comment type="caution">
    <text evidence="7">The sequence shown here is derived from an EMBL/GenBank/DDBJ whole genome shotgun (WGS) entry which is preliminary data.</text>
</comment>
<dbReference type="InterPro" id="IPR003439">
    <property type="entry name" value="ABC_transporter-like_ATP-bd"/>
</dbReference>
<organism evidence="7 8">
    <name type="scientific">Stieleria varia</name>
    <dbReference type="NCBI Taxonomy" id="2528005"/>
    <lineage>
        <taxon>Bacteria</taxon>
        <taxon>Pseudomonadati</taxon>
        <taxon>Planctomycetota</taxon>
        <taxon>Planctomycetia</taxon>
        <taxon>Pirellulales</taxon>
        <taxon>Pirellulaceae</taxon>
        <taxon>Stieleria</taxon>
    </lineage>
</organism>
<evidence type="ECO:0000256" key="5">
    <source>
        <dbReference type="ARBA" id="ARBA00023136"/>
    </source>
</evidence>
<keyword evidence="5" id="KW-0472">Membrane</keyword>
<evidence type="ECO:0000256" key="3">
    <source>
        <dbReference type="ARBA" id="ARBA00022741"/>
    </source>
</evidence>
<keyword evidence="3" id="KW-0547">Nucleotide-binding</keyword>
<dbReference type="OrthoDB" id="9790614at2"/>
<dbReference type="Pfam" id="PF00005">
    <property type="entry name" value="ABC_tran"/>
    <property type="match status" value="1"/>
</dbReference>
<dbReference type="PROSITE" id="PS50893">
    <property type="entry name" value="ABC_TRANSPORTER_2"/>
    <property type="match status" value="1"/>
</dbReference>
<dbReference type="RefSeq" id="WP_146517889.1">
    <property type="nucleotide sequence ID" value="NZ_CP151726.1"/>
</dbReference>
<keyword evidence="8" id="KW-1185">Reference proteome</keyword>
<keyword evidence="2" id="KW-1003">Cell membrane</keyword>
<dbReference type="CDD" id="cd03259">
    <property type="entry name" value="ABC_Carb_Solutes_like"/>
    <property type="match status" value="1"/>
</dbReference>
<evidence type="ECO:0000313" key="8">
    <source>
        <dbReference type="Proteomes" id="UP000320176"/>
    </source>
</evidence>
<dbReference type="InterPro" id="IPR027417">
    <property type="entry name" value="P-loop_NTPase"/>
</dbReference>
<name>A0A5C6B6L4_9BACT</name>
<reference evidence="7 8" key="1">
    <citation type="submission" date="2019-02" db="EMBL/GenBank/DDBJ databases">
        <title>Deep-cultivation of Planctomycetes and their phenomic and genomic characterization uncovers novel biology.</title>
        <authorList>
            <person name="Wiegand S."/>
            <person name="Jogler M."/>
            <person name="Boedeker C."/>
            <person name="Pinto D."/>
            <person name="Vollmers J."/>
            <person name="Rivas-Marin E."/>
            <person name="Kohn T."/>
            <person name="Peeters S.H."/>
            <person name="Heuer A."/>
            <person name="Rast P."/>
            <person name="Oberbeckmann S."/>
            <person name="Bunk B."/>
            <person name="Jeske O."/>
            <person name="Meyerdierks A."/>
            <person name="Storesund J.E."/>
            <person name="Kallscheuer N."/>
            <person name="Luecker S."/>
            <person name="Lage O.M."/>
            <person name="Pohl T."/>
            <person name="Merkel B.J."/>
            <person name="Hornburger P."/>
            <person name="Mueller R.-W."/>
            <person name="Bruemmer F."/>
            <person name="Labrenz M."/>
            <person name="Spormann A.M."/>
            <person name="Op Den Camp H."/>
            <person name="Overmann J."/>
            <person name="Amann R."/>
            <person name="Jetten M.S.M."/>
            <person name="Mascher T."/>
            <person name="Medema M.H."/>
            <person name="Devos D.P."/>
            <person name="Kaster A.-K."/>
            <person name="Ovreas L."/>
            <person name="Rohde M."/>
            <person name="Galperin M.Y."/>
            <person name="Jogler C."/>
        </authorList>
    </citation>
    <scope>NUCLEOTIDE SEQUENCE [LARGE SCALE GENOMIC DNA]</scope>
    <source>
        <strain evidence="7 8">Pla52n</strain>
    </source>
</reference>
<dbReference type="InterPro" id="IPR003593">
    <property type="entry name" value="AAA+_ATPase"/>
</dbReference>
<dbReference type="PANTHER" id="PTHR43875">
    <property type="entry name" value="MALTODEXTRIN IMPORT ATP-BINDING PROTEIN MSMX"/>
    <property type="match status" value="1"/>
</dbReference>
<protein>
    <submittedName>
        <fullName evidence="7">Spermidine/putrescine import ATP-binding protein PotA</fullName>
    </submittedName>
</protein>
<accession>A0A5C6B6L4</accession>